<keyword evidence="8" id="KW-0407">Ion channel</keyword>
<organism evidence="10 11">
    <name type="scientific">Vigna mungo</name>
    <name type="common">Black gram</name>
    <name type="synonym">Phaseolus mungo</name>
    <dbReference type="NCBI Taxonomy" id="3915"/>
    <lineage>
        <taxon>Eukaryota</taxon>
        <taxon>Viridiplantae</taxon>
        <taxon>Streptophyta</taxon>
        <taxon>Embryophyta</taxon>
        <taxon>Tracheophyta</taxon>
        <taxon>Spermatophyta</taxon>
        <taxon>Magnoliopsida</taxon>
        <taxon>eudicotyledons</taxon>
        <taxon>Gunneridae</taxon>
        <taxon>Pentapetalae</taxon>
        <taxon>rosids</taxon>
        <taxon>fabids</taxon>
        <taxon>Fabales</taxon>
        <taxon>Fabaceae</taxon>
        <taxon>Papilionoideae</taxon>
        <taxon>50 kb inversion clade</taxon>
        <taxon>NPAAA clade</taxon>
        <taxon>indigoferoid/millettioid clade</taxon>
        <taxon>Phaseoleae</taxon>
        <taxon>Vigna</taxon>
    </lineage>
</organism>
<dbReference type="EMBL" id="CP144692">
    <property type="protein sequence ID" value="WVY99006.1"/>
    <property type="molecule type" value="Genomic_DNA"/>
</dbReference>
<accession>A0AAQ3MXM8</accession>
<feature type="transmembrane region" description="Helical" evidence="9">
    <location>
        <begin position="116"/>
        <end position="146"/>
    </location>
</feature>
<evidence type="ECO:0000256" key="8">
    <source>
        <dbReference type="ARBA" id="ARBA00023303"/>
    </source>
</evidence>
<evidence type="ECO:0000313" key="11">
    <source>
        <dbReference type="Proteomes" id="UP001374535"/>
    </source>
</evidence>
<dbReference type="GO" id="GO:0016020">
    <property type="term" value="C:membrane"/>
    <property type="evidence" value="ECO:0007669"/>
    <property type="project" value="UniProtKB-SubCell"/>
</dbReference>
<keyword evidence="3" id="KW-0813">Transport</keyword>
<evidence type="ECO:0000256" key="9">
    <source>
        <dbReference type="SAM" id="Phobius"/>
    </source>
</evidence>
<feature type="transmembrane region" description="Helical" evidence="9">
    <location>
        <begin position="55"/>
        <end position="74"/>
    </location>
</feature>
<evidence type="ECO:0000256" key="6">
    <source>
        <dbReference type="ARBA" id="ARBA00023065"/>
    </source>
</evidence>
<keyword evidence="6" id="KW-0406">Ion transport</keyword>
<sequence length="465" mass="51260">MESTHVISITNGEDNVAPRKNTTKTFKFSLPPVFSLLRENKIHLLDKQMKDAKKIIHSIKVGISLVLISLLYLLDPLYEQVGENAIWAIMTVVVTFEFSAGATLGKGLNRGMGTILGGGLGCIAAVLAQNIGGVGNSIIIGASFVFDKNNGKKFRTNAAAIAVEETLQNAKVRKILGTIATYFRLFPSVKKRYDYGVMILILTFSLIVVSGVRTEDQKVWEIAVERLLTIVMGFVVCICVNLLIFPLWASDELHDSILSRFEHIADSLQGCMEEYVKFVSQKESKKPGASFSVCKSLLDSKSKDEVLVNFAKWEPWHGKFGFFYPWEKYLKIGDVLRELAAIVLSLGGCIQASETAMKVEPVSQSVEMEPCEAIGSGIVWSLRELGKSMKQMSKCEADISEKLKTMRGEINLVISTSKMAAIDNMDALAVASFVFLLKKVVEKVEELTKEVEQLGDLAAFPAHSL</sequence>
<dbReference type="GO" id="GO:0015743">
    <property type="term" value="P:malate transport"/>
    <property type="evidence" value="ECO:0007669"/>
    <property type="project" value="InterPro"/>
</dbReference>
<keyword evidence="11" id="KW-1185">Reference proteome</keyword>
<evidence type="ECO:0000256" key="1">
    <source>
        <dbReference type="ARBA" id="ARBA00004141"/>
    </source>
</evidence>
<dbReference type="AlphaFoldDB" id="A0AAQ3MXM8"/>
<name>A0AAQ3MXM8_VIGMU</name>
<keyword evidence="4 9" id="KW-0812">Transmembrane</keyword>
<dbReference type="Proteomes" id="UP001374535">
    <property type="component" value="Chromosome 9"/>
</dbReference>
<feature type="transmembrane region" description="Helical" evidence="9">
    <location>
        <begin position="86"/>
        <end position="104"/>
    </location>
</feature>
<evidence type="ECO:0000256" key="2">
    <source>
        <dbReference type="ARBA" id="ARBA00007079"/>
    </source>
</evidence>
<evidence type="ECO:0000256" key="5">
    <source>
        <dbReference type="ARBA" id="ARBA00022989"/>
    </source>
</evidence>
<evidence type="ECO:0000256" key="7">
    <source>
        <dbReference type="ARBA" id="ARBA00023136"/>
    </source>
</evidence>
<evidence type="ECO:0000256" key="3">
    <source>
        <dbReference type="ARBA" id="ARBA00022448"/>
    </source>
</evidence>
<gene>
    <name evidence="10" type="ORF">V8G54_031157</name>
</gene>
<evidence type="ECO:0000256" key="4">
    <source>
        <dbReference type="ARBA" id="ARBA00022692"/>
    </source>
</evidence>
<comment type="subcellular location">
    <subcellularLocation>
        <location evidence="1">Membrane</location>
        <topology evidence="1">Multi-pass membrane protein</topology>
    </subcellularLocation>
</comment>
<keyword evidence="7 9" id="KW-0472">Membrane</keyword>
<dbReference type="InterPro" id="IPR020966">
    <property type="entry name" value="ALMT"/>
</dbReference>
<dbReference type="GO" id="GO:0034220">
    <property type="term" value="P:monoatomic ion transmembrane transport"/>
    <property type="evidence" value="ECO:0007669"/>
    <property type="project" value="UniProtKB-KW"/>
</dbReference>
<dbReference type="PANTHER" id="PTHR31086">
    <property type="entry name" value="ALUMINUM-ACTIVATED MALATE TRANSPORTER 10"/>
    <property type="match status" value="1"/>
</dbReference>
<keyword evidence="5 9" id="KW-1133">Transmembrane helix</keyword>
<reference evidence="10 11" key="1">
    <citation type="journal article" date="2023" name="Life. Sci Alliance">
        <title>Evolutionary insights into 3D genome organization and epigenetic landscape of Vigna mungo.</title>
        <authorList>
            <person name="Junaid A."/>
            <person name="Singh B."/>
            <person name="Bhatia S."/>
        </authorList>
    </citation>
    <scope>NUCLEOTIDE SEQUENCE [LARGE SCALE GENOMIC DNA]</scope>
    <source>
        <strain evidence="10">Urdbean</strain>
    </source>
</reference>
<comment type="similarity">
    <text evidence="2">Belongs to the aromatic acid exporter (TC 2.A.85) family.</text>
</comment>
<dbReference type="Pfam" id="PF11744">
    <property type="entry name" value="ALMT"/>
    <property type="match status" value="2"/>
</dbReference>
<feature type="transmembrane region" description="Helical" evidence="9">
    <location>
        <begin position="227"/>
        <end position="249"/>
    </location>
</feature>
<feature type="transmembrane region" description="Helical" evidence="9">
    <location>
        <begin position="195"/>
        <end position="215"/>
    </location>
</feature>
<evidence type="ECO:0000313" key="10">
    <source>
        <dbReference type="EMBL" id="WVY99006.1"/>
    </source>
</evidence>
<proteinExistence type="inferred from homology"/>
<protein>
    <submittedName>
        <fullName evidence="10">Uncharacterized protein</fullName>
    </submittedName>
</protein>